<evidence type="ECO:0000313" key="3">
    <source>
        <dbReference type="Proteomes" id="UP000441585"/>
    </source>
</evidence>
<keyword evidence="1" id="KW-0812">Transmembrane</keyword>
<dbReference type="AlphaFoldDB" id="A0A6I2M2S4"/>
<accession>A0A6I2M2S4</accession>
<feature type="transmembrane region" description="Helical" evidence="1">
    <location>
        <begin position="12"/>
        <end position="31"/>
    </location>
</feature>
<protein>
    <submittedName>
        <fullName evidence="2">Uncharacterized protein</fullName>
    </submittedName>
</protein>
<dbReference type="Proteomes" id="UP000441585">
    <property type="component" value="Unassembled WGS sequence"/>
</dbReference>
<keyword evidence="3" id="KW-1185">Reference proteome</keyword>
<evidence type="ECO:0000256" key="1">
    <source>
        <dbReference type="SAM" id="Phobius"/>
    </source>
</evidence>
<name>A0A6I2M2S4_9BACI</name>
<gene>
    <name evidence="2" type="ORF">GJU41_00110</name>
</gene>
<dbReference type="EMBL" id="WKKF01000001">
    <property type="protein sequence ID" value="MRX52358.1"/>
    <property type="molecule type" value="Genomic_DNA"/>
</dbReference>
<keyword evidence="1" id="KW-1133">Transmembrane helix</keyword>
<evidence type="ECO:0000313" key="2">
    <source>
        <dbReference type="EMBL" id="MRX52358.1"/>
    </source>
</evidence>
<keyword evidence="1" id="KW-0472">Membrane</keyword>
<proteinExistence type="predicted"/>
<reference evidence="2 3" key="1">
    <citation type="submission" date="2019-11" db="EMBL/GenBank/DDBJ databases">
        <title>Bacillus idriensis genome.</title>
        <authorList>
            <person name="Konopka E.N."/>
            <person name="Newman J.D."/>
        </authorList>
    </citation>
    <scope>NUCLEOTIDE SEQUENCE [LARGE SCALE GENOMIC DNA]</scope>
    <source>
        <strain evidence="2 3">DSM 19097</strain>
    </source>
</reference>
<organism evidence="2 3">
    <name type="scientific">Metabacillus idriensis</name>
    <dbReference type="NCBI Taxonomy" id="324768"/>
    <lineage>
        <taxon>Bacteria</taxon>
        <taxon>Bacillati</taxon>
        <taxon>Bacillota</taxon>
        <taxon>Bacilli</taxon>
        <taxon>Bacillales</taxon>
        <taxon>Bacillaceae</taxon>
        <taxon>Metabacillus</taxon>
    </lineage>
</organism>
<sequence>MTGITLMEAFWRILPAVLIAPFITFFLGRLGNITDRKLEYRTFFDVDEVTANYKLKNMPNLKNGTKLIIPNQFISLEKEIENRIRNKSINPSKIQLAYLHVKPFGNGIITGSSISVTLRSVDKKESWKLDISLPILEQNEEIFIPMDRLDMYEIEFFIEEIEMKYRTQAGEKMLYKSTRRKIENNETIVKISYSVKKFNLFYYPIDNQKGRNAGWIFLTNDKDKSSGT</sequence>
<comment type="caution">
    <text evidence="2">The sequence shown here is derived from an EMBL/GenBank/DDBJ whole genome shotgun (WGS) entry which is preliminary data.</text>
</comment>
<dbReference type="RefSeq" id="WP_154317775.1">
    <property type="nucleotide sequence ID" value="NZ_CAJGAA010000001.1"/>
</dbReference>